<feature type="transmembrane region" description="Helical" evidence="1">
    <location>
        <begin position="234"/>
        <end position="252"/>
    </location>
</feature>
<keyword evidence="1" id="KW-0472">Membrane</keyword>
<evidence type="ECO:0000313" key="2">
    <source>
        <dbReference type="EMBL" id="PTQ57213.1"/>
    </source>
</evidence>
<sequence length="262" mass="29187">MLPILRAEWLKTKRTSVRALTFGLPVLFALLLVAYFALRGKTEAVQLTVFAAFFESWTTLVIPFGAGLLPGLMVHQEALAGQFQNLLSTGRPRMSMFWGKLFLIALLASLSTFIATVTLLVAFRFTMGIALDWPVFLLAAAWAAMSTFPLLIFHYWISLAWGLGASIGIGSIGTLIAGLMATSLGDKIWPVVPWAWPVRLTIWTGVYLPDFSSRDGVPYTLFDHRVWVELNKGLLPFAVFLIAMLIGGMLWFNRWEGRTVQE</sequence>
<dbReference type="NCBIfam" id="TIGR03733">
    <property type="entry name" value="lanti_perm_MutG"/>
    <property type="match status" value="1"/>
</dbReference>
<dbReference type="EMBL" id="PEBX01000011">
    <property type="protein sequence ID" value="PTQ57213.1"/>
    <property type="molecule type" value="Genomic_DNA"/>
</dbReference>
<organism evidence="2 3">
    <name type="scientific">Candidatus Carbonibacillus altaicus</name>
    <dbReference type="NCBI Taxonomy" id="2163959"/>
    <lineage>
        <taxon>Bacteria</taxon>
        <taxon>Bacillati</taxon>
        <taxon>Bacillota</taxon>
        <taxon>Bacilli</taxon>
        <taxon>Bacillales</taxon>
        <taxon>Candidatus Carbonibacillus</taxon>
    </lineage>
</organism>
<dbReference type="AlphaFoldDB" id="A0A2R6Y3H0"/>
<keyword evidence="1" id="KW-0812">Transmembrane</keyword>
<dbReference type="Pfam" id="PF12730">
    <property type="entry name" value="ABC2_membrane_4"/>
    <property type="match status" value="1"/>
</dbReference>
<feature type="transmembrane region" description="Helical" evidence="1">
    <location>
        <begin position="20"/>
        <end position="38"/>
    </location>
</feature>
<proteinExistence type="predicted"/>
<feature type="transmembrane region" description="Helical" evidence="1">
    <location>
        <begin position="163"/>
        <end position="181"/>
    </location>
</feature>
<comment type="caution">
    <text evidence="2">The sequence shown here is derived from an EMBL/GenBank/DDBJ whole genome shotgun (WGS) entry which is preliminary data.</text>
</comment>
<dbReference type="Proteomes" id="UP000244338">
    <property type="component" value="Unassembled WGS sequence"/>
</dbReference>
<gene>
    <name evidence="2" type="ORF">BSOLF_2083</name>
</gene>
<accession>A0A2R6Y3H0</accession>
<feature type="transmembrane region" description="Helical" evidence="1">
    <location>
        <begin position="101"/>
        <end position="123"/>
    </location>
</feature>
<reference evidence="3" key="1">
    <citation type="journal article" date="2018" name="Sci. Rep.">
        <title>Lignite coal burning seam in the remote Altai Mountains harbors a hydrogen-driven thermophilic microbial community.</title>
        <authorList>
            <person name="Kadnikov V.V."/>
            <person name="Mardanov A.V."/>
            <person name="Ivasenko D.A."/>
            <person name="Antsiferov D.V."/>
            <person name="Beletsky A.V."/>
            <person name="Karnachuk O.V."/>
            <person name="Ravin N.V."/>
        </authorList>
    </citation>
    <scope>NUCLEOTIDE SEQUENCE [LARGE SCALE GENOMIC DNA]</scope>
</reference>
<dbReference type="CDD" id="cd21808">
    <property type="entry name" value="ABC-2_lan_permease_MutG"/>
    <property type="match status" value="1"/>
</dbReference>
<evidence type="ECO:0000313" key="3">
    <source>
        <dbReference type="Proteomes" id="UP000244338"/>
    </source>
</evidence>
<dbReference type="InterPro" id="IPR022294">
    <property type="entry name" value="ABC-transptr_permeasesu"/>
</dbReference>
<evidence type="ECO:0000256" key="1">
    <source>
        <dbReference type="SAM" id="Phobius"/>
    </source>
</evidence>
<keyword evidence="1" id="KW-1133">Transmembrane helix</keyword>
<feature type="transmembrane region" description="Helical" evidence="1">
    <location>
        <begin position="135"/>
        <end position="157"/>
    </location>
</feature>
<protein>
    <submittedName>
        <fullName evidence="2">Lantibiotic ABC transporter</fullName>
    </submittedName>
</protein>
<name>A0A2R6Y3H0_9BACL</name>
<feature type="transmembrane region" description="Helical" evidence="1">
    <location>
        <begin position="50"/>
        <end position="69"/>
    </location>
</feature>